<dbReference type="InterPro" id="IPR021104">
    <property type="entry name" value="KfrA_DNA-bd_N"/>
</dbReference>
<dbReference type="Pfam" id="PF11740">
    <property type="entry name" value="KfrA_N"/>
    <property type="match status" value="1"/>
</dbReference>
<reference evidence="3" key="1">
    <citation type="submission" date="2020-12" db="EMBL/GenBank/DDBJ databases">
        <title>Devosia sp. MSA67 isolated from Mo River.</title>
        <authorList>
            <person name="Ma F."/>
            <person name="Zi Z."/>
        </authorList>
    </citation>
    <scope>NUCLEOTIDE SEQUENCE</scope>
    <source>
        <strain evidence="3">MSA67</strain>
    </source>
</reference>
<organism evidence="3 4">
    <name type="scientific">Devosia sediminis</name>
    <dbReference type="NCBI Taxonomy" id="2798801"/>
    <lineage>
        <taxon>Bacteria</taxon>
        <taxon>Pseudomonadati</taxon>
        <taxon>Pseudomonadota</taxon>
        <taxon>Alphaproteobacteria</taxon>
        <taxon>Hyphomicrobiales</taxon>
        <taxon>Devosiaceae</taxon>
        <taxon>Devosia</taxon>
    </lineage>
</organism>
<evidence type="ECO:0000256" key="1">
    <source>
        <dbReference type="SAM" id="Coils"/>
    </source>
</evidence>
<dbReference type="EMBL" id="JAEKMH010000002">
    <property type="protein sequence ID" value="MBJ3785601.1"/>
    <property type="molecule type" value="Genomic_DNA"/>
</dbReference>
<evidence type="ECO:0000313" key="3">
    <source>
        <dbReference type="EMBL" id="MBJ3785601.1"/>
    </source>
</evidence>
<dbReference type="AlphaFoldDB" id="A0A934IUY0"/>
<evidence type="ECO:0000313" key="4">
    <source>
        <dbReference type="Proteomes" id="UP000602124"/>
    </source>
</evidence>
<gene>
    <name evidence="3" type="ORF">JEQ47_12800</name>
</gene>
<proteinExistence type="predicted"/>
<accession>A0A934IUY0</accession>
<keyword evidence="3" id="KW-0238">DNA-binding</keyword>
<feature type="domain" description="KfrA N-terminal DNA-binding" evidence="2">
    <location>
        <begin position="56"/>
        <end position="158"/>
    </location>
</feature>
<evidence type="ECO:0000259" key="2">
    <source>
        <dbReference type="Pfam" id="PF11740"/>
    </source>
</evidence>
<dbReference type="GO" id="GO:0003677">
    <property type="term" value="F:DNA binding"/>
    <property type="evidence" value="ECO:0007669"/>
    <property type="project" value="UniProtKB-KW"/>
</dbReference>
<name>A0A934IUY0_9HYPH</name>
<protein>
    <submittedName>
        <fullName evidence="3">DNA-binding protein</fullName>
    </submittedName>
</protein>
<dbReference type="Proteomes" id="UP000602124">
    <property type="component" value="Unassembled WGS sequence"/>
</dbReference>
<keyword evidence="1" id="KW-0175">Coiled coil</keyword>
<keyword evidence="4" id="KW-1185">Reference proteome</keyword>
<comment type="caution">
    <text evidence="3">The sequence shown here is derived from an EMBL/GenBank/DDBJ whole genome shotgun (WGS) entry which is preliminary data.</text>
</comment>
<sequence>MLAADCHRRLPEFLKSGDAVWWMMSFGDHRHLLDCPACPPTMQKSSSTMDQQTFNDAYEAIEKAGLKPTCRNIRDKLGAGSWTDISRMLRERREHIEQEAASNKTMPPELFAKAESLVLQLWSAMQVEANRQISDQAEIATKRISQADASAAEAIGYADDLQGQFDNLQEKLQMMISELEALRDQKHELEKALATADSRLHEAHKRAAGLQHALNLTVQNHKRPGLHMPDVEGVSAVDVEFIFEVIHQQLVEEVAVDELEVPLLPGLEEMQIEVVTQVVDALRHASLLYVDNDGHLKLPQLLQPRSAA</sequence>
<feature type="coiled-coil region" evidence="1">
    <location>
        <begin position="158"/>
        <end position="206"/>
    </location>
</feature>
<dbReference type="SUPFAM" id="SSF57997">
    <property type="entry name" value="Tropomyosin"/>
    <property type="match status" value="1"/>
</dbReference>
<dbReference type="RefSeq" id="WP_198876769.1">
    <property type="nucleotide sequence ID" value="NZ_JAEKMH010000002.1"/>
</dbReference>